<dbReference type="Pfam" id="PF13692">
    <property type="entry name" value="Glyco_trans_1_4"/>
    <property type="match status" value="1"/>
</dbReference>
<dbReference type="Proteomes" id="UP000515511">
    <property type="component" value="Chromosome"/>
</dbReference>
<evidence type="ECO:0000313" key="5">
    <source>
        <dbReference type="EMBL" id="QNE36687.1"/>
    </source>
</evidence>
<evidence type="ECO:0000256" key="1">
    <source>
        <dbReference type="ARBA" id="ARBA00022676"/>
    </source>
</evidence>
<dbReference type="Gene3D" id="3.40.50.2000">
    <property type="entry name" value="Glycogen Phosphorylase B"/>
    <property type="match status" value="2"/>
</dbReference>
<organism evidence="5 6">
    <name type="scientific">Leifsonia shinshuensis</name>
    <dbReference type="NCBI Taxonomy" id="150026"/>
    <lineage>
        <taxon>Bacteria</taxon>
        <taxon>Bacillati</taxon>
        <taxon>Actinomycetota</taxon>
        <taxon>Actinomycetes</taxon>
        <taxon>Micrococcales</taxon>
        <taxon>Microbacteriaceae</taxon>
        <taxon>Leifsonia</taxon>
    </lineage>
</organism>
<dbReference type="KEGG" id="lse:F1C12_17255"/>
<evidence type="ECO:0000256" key="2">
    <source>
        <dbReference type="ARBA" id="ARBA00022679"/>
    </source>
</evidence>
<evidence type="ECO:0000256" key="3">
    <source>
        <dbReference type="SAM" id="MobiDB-lite"/>
    </source>
</evidence>
<keyword evidence="2 5" id="KW-0808">Transferase</keyword>
<evidence type="ECO:0000313" key="6">
    <source>
        <dbReference type="Proteomes" id="UP000515511"/>
    </source>
</evidence>
<dbReference type="PANTHER" id="PTHR12526:SF624">
    <property type="entry name" value="BLR6297 PROTEIN"/>
    <property type="match status" value="1"/>
</dbReference>
<evidence type="ECO:0000259" key="4">
    <source>
        <dbReference type="Pfam" id="PF13579"/>
    </source>
</evidence>
<keyword evidence="1" id="KW-0328">Glycosyltransferase</keyword>
<proteinExistence type="predicted"/>
<gene>
    <name evidence="5" type="ORF">F1C12_17255</name>
</gene>
<dbReference type="AlphaFoldDB" id="A0A7G6YDX2"/>
<dbReference type="InterPro" id="IPR028098">
    <property type="entry name" value="Glyco_trans_4-like_N"/>
</dbReference>
<protein>
    <submittedName>
        <fullName evidence="5">Glycosyltransferase family 4 protein</fullName>
    </submittedName>
</protein>
<dbReference type="Pfam" id="PF13579">
    <property type="entry name" value="Glyco_trans_4_4"/>
    <property type="match status" value="1"/>
</dbReference>
<dbReference type="PANTHER" id="PTHR12526">
    <property type="entry name" value="GLYCOSYLTRANSFERASE"/>
    <property type="match status" value="1"/>
</dbReference>
<feature type="region of interest" description="Disordered" evidence="3">
    <location>
        <begin position="407"/>
        <end position="431"/>
    </location>
</feature>
<dbReference type="EMBL" id="CP043641">
    <property type="protein sequence ID" value="QNE36687.1"/>
    <property type="molecule type" value="Genomic_DNA"/>
</dbReference>
<dbReference type="GO" id="GO:0016757">
    <property type="term" value="F:glycosyltransferase activity"/>
    <property type="evidence" value="ECO:0007669"/>
    <property type="project" value="UniProtKB-KW"/>
</dbReference>
<name>A0A7G6YDX2_9MICO</name>
<dbReference type="CDD" id="cd03794">
    <property type="entry name" value="GT4_WbuB-like"/>
    <property type="match status" value="1"/>
</dbReference>
<sequence>MSGGADARSRGPHVLIIVENLPVPLDRRVWLECQALVACGYRVSVICPKGPGDPARQHLDGVDIYKYAPPREAAGFLGFAWEFAYCWVHTARLSLAAWRRGRFDIIQACNPPDTYWLLALLWRARGVHFVFDHHDLNPELFVSRFGRPRSLAQKLEFRALLWLERRTFHTAERVISTNESYKAIAVRRGGRRPGHVTVVRSGPDTRRMRPVYPRDPRPADGIVLAYLGIMGPQDGVDQVLLVVDELVHKRGRTNVRATLLGFGDCLEELKAQSTRLGLDDHVTFTGRVDRVAIAEYLSRADIGVCPDLKTPLNDLSTMNKTMEYMAYALPSVSFDLAETRVSGGDSLLYVPSGDIAAFADAVERLIDDPGLRAELGRAGRARVASELDWRPQAETYVSVFDEVSGFSQPGPAVPDADGPAPTADDQGRRYVDLDDGAEFDRYLRERRAP</sequence>
<feature type="domain" description="Glycosyltransferase subfamily 4-like N-terminal" evidence="4">
    <location>
        <begin position="28"/>
        <end position="201"/>
    </location>
</feature>
<dbReference type="RefSeq" id="WP_185276127.1">
    <property type="nucleotide sequence ID" value="NZ_CP043641.1"/>
</dbReference>
<accession>A0A7G6YDX2</accession>
<reference evidence="6" key="1">
    <citation type="submission" date="2019-09" db="EMBL/GenBank/DDBJ databases">
        <title>Antimicrobial potential of Antarctic Bacteria.</title>
        <authorList>
            <person name="Benaud N."/>
            <person name="Edwards R.J."/>
            <person name="Ferrari B.C."/>
        </authorList>
    </citation>
    <scope>NUCLEOTIDE SEQUENCE [LARGE SCALE GENOMIC DNA]</scope>
    <source>
        <strain evidence="6">INR9</strain>
    </source>
</reference>
<feature type="compositionally biased region" description="Low complexity" evidence="3">
    <location>
        <begin position="409"/>
        <end position="424"/>
    </location>
</feature>
<dbReference type="SUPFAM" id="SSF53756">
    <property type="entry name" value="UDP-Glycosyltransferase/glycogen phosphorylase"/>
    <property type="match status" value="1"/>
</dbReference>